<proteinExistence type="inferred from homology"/>
<keyword evidence="7" id="KW-1185">Reference proteome</keyword>
<dbReference type="InterPro" id="IPR003783">
    <property type="entry name" value="Regulatory_RecX"/>
</dbReference>
<dbReference type="AlphaFoldDB" id="A0A2A4FTB6"/>
<gene>
    <name evidence="6" type="ORF">COO09_15060</name>
</gene>
<dbReference type="Gene3D" id="1.10.10.10">
    <property type="entry name" value="Winged helix-like DNA-binding domain superfamily/Winged helix DNA-binding domain"/>
    <property type="match status" value="1"/>
</dbReference>
<comment type="similarity">
    <text evidence="2">Belongs to the RecX family.</text>
</comment>
<dbReference type="GO" id="GO:0006282">
    <property type="term" value="P:regulation of DNA repair"/>
    <property type="evidence" value="ECO:0007669"/>
    <property type="project" value="InterPro"/>
</dbReference>
<dbReference type="PANTHER" id="PTHR33602">
    <property type="entry name" value="REGULATORY PROTEIN RECX FAMILY PROTEIN"/>
    <property type="match status" value="1"/>
</dbReference>
<dbReference type="PANTHER" id="PTHR33602:SF1">
    <property type="entry name" value="REGULATORY PROTEIN RECX FAMILY PROTEIN"/>
    <property type="match status" value="1"/>
</dbReference>
<dbReference type="OrthoDB" id="7432442at2"/>
<evidence type="ECO:0000259" key="5">
    <source>
        <dbReference type="Pfam" id="PF02631"/>
    </source>
</evidence>
<comment type="caution">
    <text evidence="6">The sequence shown here is derived from an EMBL/GenBank/DDBJ whole genome shotgun (WGS) entry which is preliminary data.</text>
</comment>
<evidence type="ECO:0000256" key="3">
    <source>
        <dbReference type="ARBA" id="ARBA00018111"/>
    </source>
</evidence>
<reference evidence="6 7" key="1">
    <citation type="submission" date="2017-09" db="EMBL/GenBank/DDBJ databases">
        <title>The Catabolism of 3,6-Dichlorosalicylic acid is Initiated by the Cytochrome P450 Monooxygenase DsmABC in Rhizorhabdus dicambivorans Ndbn-20.</title>
        <authorList>
            <person name="Na L."/>
        </authorList>
    </citation>
    <scope>NUCLEOTIDE SEQUENCE [LARGE SCALE GENOMIC DNA]</scope>
    <source>
        <strain evidence="6 7">Ndbn-20m</strain>
    </source>
</reference>
<dbReference type="InterPro" id="IPR036388">
    <property type="entry name" value="WH-like_DNA-bd_sf"/>
</dbReference>
<feature type="domain" description="RecX second three-helical" evidence="5">
    <location>
        <begin position="76"/>
        <end position="112"/>
    </location>
</feature>
<dbReference type="Proteomes" id="UP000218934">
    <property type="component" value="Unassembled WGS sequence"/>
</dbReference>
<evidence type="ECO:0000313" key="6">
    <source>
        <dbReference type="EMBL" id="PCE41389.1"/>
    </source>
</evidence>
<keyword evidence="4" id="KW-0963">Cytoplasm</keyword>
<dbReference type="Pfam" id="PF02631">
    <property type="entry name" value="RecX_HTH2"/>
    <property type="match status" value="1"/>
</dbReference>
<evidence type="ECO:0000313" key="7">
    <source>
        <dbReference type="Proteomes" id="UP000218934"/>
    </source>
</evidence>
<accession>A0A2A4FTB6</accession>
<name>A0A2A4FTB6_9SPHN</name>
<evidence type="ECO:0000256" key="4">
    <source>
        <dbReference type="ARBA" id="ARBA00022490"/>
    </source>
</evidence>
<evidence type="ECO:0000256" key="1">
    <source>
        <dbReference type="ARBA" id="ARBA00004496"/>
    </source>
</evidence>
<dbReference type="KEGG" id="rdi:CMV14_03320"/>
<comment type="subcellular location">
    <subcellularLocation>
        <location evidence="1">Cytoplasm</location>
    </subcellularLocation>
</comment>
<sequence length="181" mass="19839">MAQSWRMTRTASRPARPFDSASLERAALDYAARYATTRAKLAAYLRRKLRERGWEGAGAPPVDALVARFAERGYVDDRAFAAARTDALLRRGYGRQRIGTALRAAGIDAETAGELGEHIDAEAEAAALRFARRKRIGPFAVGPADPALKRRWIAAMARAGHPMALVLKMLDAGIDEIEFET</sequence>
<dbReference type="EMBL" id="NWUF01000015">
    <property type="protein sequence ID" value="PCE41389.1"/>
    <property type="molecule type" value="Genomic_DNA"/>
</dbReference>
<evidence type="ECO:0000256" key="2">
    <source>
        <dbReference type="ARBA" id="ARBA00009695"/>
    </source>
</evidence>
<organism evidence="6 7">
    <name type="scientific">Rhizorhabdus dicambivorans</name>
    <dbReference type="NCBI Taxonomy" id="1850238"/>
    <lineage>
        <taxon>Bacteria</taxon>
        <taxon>Pseudomonadati</taxon>
        <taxon>Pseudomonadota</taxon>
        <taxon>Alphaproteobacteria</taxon>
        <taxon>Sphingomonadales</taxon>
        <taxon>Sphingomonadaceae</taxon>
        <taxon>Rhizorhabdus</taxon>
    </lineage>
</organism>
<dbReference type="InterPro" id="IPR053924">
    <property type="entry name" value="RecX_HTH_2nd"/>
</dbReference>
<protein>
    <recommendedName>
        <fullName evidence="3">Regulatory protein RecX</fullName>
    </recommendedName>
</protein>
<dbReference type="GO" id="GO:0005737">
    <property type="term" value="C:cytoplasm"/>
    <property type="evidence" value="ECO:0007669"/>
    <property type="project" value="UniProtKB-SubCell"/>
</dbReference>